<feature type="signal peptide" evidence="1">
    <location>
        <begin position="1"/>
        <end position="33"/>
    </location>
</feature>
<keyword evidence="1" id="KW-0732">Signal</keyword>
<reference evidence="2 3" key="1">
    <citation type="submission" date="2020-08" db="EMBL/GenBank/DDBJ databases">
        <title>Genomic Encyclopedia of Type Strains, Phase III (KMG-III): the genomes of soil and plant-associated and newly described type strains.</title>
        <authorList>
            <person name="Whitman W."/>
        </authorList>
    </citation>
    <scope>NUCLEOTIDE SEQUENCE [LARGE SCALE GENOMIC DNA]</scope>
    <source>
        <strain evidence="2 3">CECT 5995</strain>
    </source>
</reference>
<protein>
    <recommendedName>
        <fullName evidence="4">DUF1850 domain-containing protein</fullName>
    </recommendedName>
</protein>
<proteinExistence type="predicted"/>
<evidence type="ECO:0000313" key="2">
    <source>
        <dbReference type="EMBL" id="MBB3139242.1"/>
    </source>
</evidence>
<dbReference type="Proteomes" id="UP000525987">
    <property type="component" value="Unassembled WGS sequence"/>
</dbReference>
<dbReference type="AlphaFoldDB" id="A0A7W5BU96"/>
<dbReference type="InterPro" id="IPR015001">
    <property type="entry name" value="DUF1850"/>
</dbReference>
<evidence type="ECO:0008006" key="4">
    <source>
        <dbReference type="Google" id="ProtNLM"/>
    </source>
</evidence>
<keyword evidence="3" id="KW-1185">Reference proteome</keyword>
<dbReference type="EMBL" id="JACHXM010000001">
    <property type="protein sequence ID" value="MBB3139242.1"/>
    <property type="molecule type" value="Genomic_DNA"/>
</dbReference>
<feature type="chain" id="PRO_5031167555" description="DUF1850 domain-containing protein" evidence="1">
    <location>
        <begin position="34"/>
        <end position="213"/>
    </location>
</feature>
<dbReference type="Pfam" id="PF08905">
    <property type="entry name" value="DUF1850"/>
    <property type="match status" value="1"/>
</dbReference>
<organism evidence="2 3">
    <name type="scientific">Halomonas organivorans</name>
    <dbReference type="NCBI Taxonomy" id="257772"/>
    <lineage>
        <taxon>Bacteria</taxon>
        <taxon>Pseudomonadati</taxon>
        <taxon>Pseudomonadota</taxon>
        <taxon>Gammaproteobacteria</taxon>
        <taxon>Oceanospirillales</taxon>
        <taxon>Halomonadaceae</taxon>
        <taxon>Halomonas</taxon>
    </lineage>
</organism>
<gene>
    <name evidence="2" type="ORF">FHR96_000088</name>
</gene>
<evidence type="ECO:0000256" key="1">
    <source>
        <dbReference type="SAM" id="SignalP"/>
    </source>
</evidence>
<sequence>MSPMTKGRAGWLAPLSWLALVLGALSMVPPALADCPSHELRVRDAEGQLLVRLPMPQGDGWCLAWNHSVEGFTVHDCYRNVEGHMVLQRSHLPDFAAGLDHIPGRGRQVSDGQGGYWIEALDEPVPGDAYRLRVGAMRVDHRLVSRRDGTSLATLLDDARDCSAGEGYADGLVAMAAEPPVVVSLSERAANQRVTLALEALAPEPRGQDIADP</sequence>
<evidence type="ECO:0000313" key="3">
    <source>
        <dbReference type="Proteomes" id="UP000525987"/>
    </source>
</evidence>
<comment type="caution">
    <text evidence="2">The sequence shown here is derived from an EMBL/GenBank/DDBJ whole genome shotgun (WGS) entry which is preliminary data.</text>
</comment>
<dbReference type="RefSeq" id="WP_379685273.1">
    <property type="nucleotide sequence ID" value="NZ_JACHXM010000001.1"/>
</dbReference>
<name>A0A7W5BU96_9GAMM</name>
<accession>A0A7W5BU96</accession>